<evidence type="ECO:0000256" key="15">
    <source>
        <dbReference type="PIRSR" id="PIRSR601384-2"/>
    </source>
</evidence>
<dbReference type="SUPFAM" id="SSF55486">
    <property type="entry name" value="Metalloproteases ('zincins'), catalytic domain"/>
    <property type="match status" value="1"/>
</dbReference>
<comment type="subcellular location">
    <subcellularLocation>
        <location evidence="2">Secreted</location>
    </subcellularLocation>
</comment>
<evidence type="ECO:0000256" key="7">
    <source>
        <dbReference type="ARBA" id="ARBA00022685"/>
    </source>
</evidence>
<name>A0A9P8CF84_9HELO</name>
<feature type="signal peptide" evidence="16">
    <location>
        <begin position="1"/>
        <end position="17"/>
    </location>
</feature>
<feature type="binding site" evidence="15">
    <location>
        <position position="317"/>
    </location>
    <ligand>
        <name>Zn(2+)</name>
        <dbReference type="ChEBI" id="CHEBI:29105"/>
        <note>catalytic</note>
    </ligand>
</feature>
<evidence type="ECO:0000256" key="9">
    <source>
        <dbReference type="ARBA" id="ARBA00022729"/>
    </source>
</evidence>
<dbReference type="AlphaFoldDB" id="A0A9P8CF84"/>
<evidence type="ECO:0000256" key="16">
    <source>
        <dbReference type="SAM" id="SignalP"/>
    </source>
</evidence>
<keyword evidence="5" id="KW-0964">Secreted</keyword>
<evidence type="ECO:0000256" key="11">
    <source>
        <dbReference type="ARBA" id="ARBA00022833"/>
    </source>
</evidence>
<evidence type="ECO:0000256" key="1">
    <source>
        <dbReference type="ARBA" id="ARBA00001187"/>
    </source>
</evidence>
<keyword evidence="9 16" id="KW-0732">Signal</keyword>
<feature type="domain" description="Lysine-specific metallo-endopeptidase" evidence="17">
    <location>
        <begin position="209"/>
        <end position="344"/>
    </location>
</feature>
<keyword evidence="8 15" id="KW-0479">Metal-binding</keyword>
<keyword evidence="12" id="KW-0482">Metalloprotease</keyword>
<evidence type="ECO:0000256" key="14">
    <source>
        <dbReference type="PIRSR" id="PIRSR601384-1"/>
    </source>
</evidence>
<dbReference type="OrthoDB" id="412874at2759"/>
<gene>
    <name evidence="18" type="ORF">BJ878DRAFT_47137</name>
</gene>
<evidence type="ECO:0000256" key="2">
    <source>
        <dbReference type="ARBA" id="ARBA00004613"/>
    </source>
</evidence>
<dbReference type="InterPro" id="IPR001384">
    <property type="entry name" value="Peptidase_M35"/>
</dbReference>
<dbReference type="InterPro" id="IPR050414">
    <property type="entry name" value="Fungal_M35_metalloproteases"/>
</dbReference>
<comment type="similarity">
    <text evidence="3">Belongs to the peptidase M35 family.</text>
</comment>
<dbReference type="GO" id="GO:0006508">
    <property type="term" value="P:proteolysis"/>
    <property type="evidence" value="ECO:0007669"/>
    <property type="project" value="UniProtKB-KW"/>
</dbReference>
<organism evidence="18 19">
    <name type="scientific">Calycina marina</name>
    <dbReference type="NCBI Taxonomy" id="1763456"/>
    <lineage>
        <taxon>Eukaryota</taxon>
        <taxon>Fungi</taxon>
        <taxon>Dikarya</taxon>
        <taxon>Ascomycota</taxon>
        <taxon>Pezizomycotina</taxon>
        <taxon>Leotiomycetes</taxon>
        <taxon>Helotiales</taxon>
        <taxon>Pezizellaceae</taxon>
        <taxon>Calycina</taxon>
    </lineage>
</organism>
<evidence type="ECO:0000313" key="18">
    <source>
        <dbReference type="EMBL" id="KAG9244903.1"/>
    </source>
</evidence>
<comment type="catalytic activity">
    <reaction evidence="1">
        <text>Preferential cleavage of bonds with hydrophobic residues in P1'. Also 3-Asn-|-Gln-4 and 8-Gly-|-Ser-9 bonds in insulin B chain.</text>
        <dbReference type="EC" id="3.4.24.39"/>
    </reaction>
</comment>
<feature type="binding site" evidence="15">
    <location>
        <position position="311"/>
    </location>
    <ligand>
        <name>Zn(2+)</name>
        <dbReference type="ChEBI" id="CHEBI:29105"/>
        <note>catalytic</note>
    </ligand>
</feature>
<dbReference type="GO" id="GO:0046872">
    <property type="term" value="F:metal ion binding"/>
    <property type="evidence" value="ECO:0007669"/>
    <property type="project" value="UniProtKB-KW"/>
</dbReference>
<keyword evidence="7" id="KW-0165">Cleavage on pair of basic residues</keyword>
<dbReference type="Pfam" id="PF14521">
    <property type="entry name" value="Aspzincin_M35"/>
    <property type="match status" value="1"/>
</dbReference>
<sequence length="355" mass="37193">MLSNILPTIALAGAAMAACPLTVDIVSTDAHVATVAVTNIGSDAITVFKGNTVLSEHATMDLLVSDAAGNALPFEGVFVNYKKTNVPATAFQTIQPGETVTAEVNAAKTYKLAGVASAQISALQGFRYVVGETIPTALKGLEGCEAESETVAIVPDQSKIAEEYVSKRGEANFGRISKRAVTYSGCTTAQTTSLTTSFADAVSMSSAAYTAAATYADNFSLWFRTATTSQATKVRTIYNDVAGVQTTSPKVYCNDQYSYCTDGTALLYTVPSANSIVPCPSNGFWDFPQLSPTCSNDDYDMAGSILHESTHLYGTGDYAYGYVAAQKLSAAQAAANADTYEMYGESVRLGGCTVG</sequence>
<keyword evidence="11 15" id="KW-0862">Zinc</keyword>
<dbReference type="InterPro" id="IPR024079">
    <property type="entry name" value="MetalloPept_cat_dom_sf"/>
</dbReference>
<evidence type="ECO:0000256" key="10">
    <source>
        <dbReference type="ARBA" id="ARBA00022801"/>
    </source>
</evidence>
<dbReference type="PRINTS" id="PR00768">
    <property type="entry name" value="DEUTEROLYSIN"/>
</dbReference>
<feature type="active site" evidence="14">
    <location>
        <position position="308"/>
    </location>
</feature>
<dbReference type="GO" id="GO:0005576">
    <property type="term" value="C:extracellular region"/>
    <property type="evidence" value="ECO:0007669"/>
    <property type="project" value="UniProtKB-SubCell"/>
</dbReference>
<dbReference type="InterPro" id="IPR029463">
    <property type="entry name" value="Lys_MEP"/>
</dbReference>
<evidence type="ECO:0000256" key="12">
    <source>
        <dbReference type="ARBA" id="ARBA00023049"/>
    </source>
</evidence>
<dbReference type="PANTHER" id="PTHR37016:SF5">
    <property type="entry name" value="DEUTEROLYSIN"/>
    <property type="match status" value="1"/>
</dbReference>
<keyword evidence="19" id="KW-1185">Reference proteome</keyword>
<comment type="caution">
    <text evidence="18">The sequence shown here is derived from an EMBL/GenBank/DDBJ whole genome shotgun (WGS) entry which is preliminary data.</text>
</comment>
<dbReference type="Gene3D" id="3.40.390.10">
    <property type="entry name" value="Collagenase (Catalytic Domain)"/>
    <property type="match status" value="1"/>
</dbReference>
<keyword evidence="10" id="KW-0378">Hydrolase</keyword>
<comment type="cofactor">
    <cofactor evidence="15">
        <name>Zn(2+)</name>
        <dbReference type="ChEBI" id="CHEBI:29105"/>
    </cofactor>
    <text evidence="15">Binds 1 zinc ion per subunit.</text>
</comment>
<evidence type="ECO:0000256" key="5">
    <source>
        <dbReference type="ARBA" id="ARBA00022525"/>
    </source>
</evidence>
<keyword evidence="13" id="KW-0865">Zymogen</keyword>
<evidence type="ECO:0000313" key="19">
    <source>
        <dbReference type="Proteomes" id="UP000887226"/>
    </source>
</evidence>
<reference evidence="18" key="1">
    <citation type="journal article" date="2021" name="IMA Fungus">
        <title>Genomic characterization of three marine fungi, including Emericellopsis atlantica sp. nov. with signatures of a generalist lifestyle and marine biomass degradation.</title>
        <authorList>
            <person name="Hagestad O.C."/>
            <person name="Hou L."/>
            <person name="Andersen J.H."/>
            <person name="Hansen E.H."/>
            <person name="Altermark B."/>
            <person name="Li C."/>
            <person name="Kuhnert E."/>
            <person name="Cox R.J."/>
            <person name="Crous P.W."/>
            <person name="Spatafora J.W."/>
            <person name="Lail K."/>
            <person name="Amirebrahimi M."/>
            <person name="Lipzen A."/>
            <person name="Pangilinan J."/>
            <person name="Andreopoulos W."/>
            <person name="Hayes R.D."/>
            <person name="Ng V."/>
            <person name="Grigoriev I.V."/>
            <person name="Jackson S.A."/>
            <person name="Sutton T.D.S."/>
            <person name="Dobson A.D.W."/>
            <person name="Rama T."/>
        </authorList>
    </citation>
    <scope>NUCLEOTIDE SEQUENCE</scope>
    <source>
        <strain evidence="18">TRa3180A</strain>
    </source>
</reference>
<evidence type="ECO:0000259" key="17">
    <source>
        <dbReference type="Pfam" id="PF14521"/>
    </source>
</evidence>
<feature type="chain" id="PRO_5040164850" description="deuterolysin" evidence="16">
    <location>
        <begin position="18"/>
        <end position="355"/>
    </location>
</feature>
<feature type="binding site" evidence="15">
    <location>
        <position position="307"/>
    </location>
    <ligand>
        <name>Zn(2+)</name>
        <dbReference type="ChEBI" id="CHEBI:29105"/>
        <note>catalytic</note>
    </ligand>
</feature>
<dbReference type="GO" id="GO:0004222">
    <property type="term" value="F:metalloendopeptidase activity"/>
    <property type="evidence" value="ECO:0007669"/>
    <property type="project" value="InterPro"/>
</dbReference>
<dbReference type="Proteomes" id="UP000887226">
    <property type="component" value="Unassembled WGS sequence"/>
</dbReference>
<dbReference type="EMBL" id="MU253876">
    <property type="protein sequence ID" value="KAG9244903.1"/>
    <property type="molecule type" value="Genomic_DNA"/>
</dbReference>
<evidence type="ECO:0000256" key="3">
    <source>
        <dbReference type="ARBA" id="ARBA00010279"/>
    </source>
</evidence>
<protein>
    <recommendedName>
        <fullName evidence="4">deuterolysin</fullName>
        <ecNumber evidence="4">3.4.24.39</ecNumber>
    </recommendedName>
</protein>
<evidence type="ECO:0000256" key="13">
    <source>
        <dbReference type="ARBA" id="ARBA00023145"/>
    </source>
</evidence>
<evidence type="ECO:0000256" key="6">
    <source>
        <dbReference type="ARBA" id="ARBA00022670"/>
    </source>
</evidence>
<dbReference type="EC" id="3.4.24.39" evidence="4"/>
<evidence type="ECO:0000256" key="8">
    <source>
        <dbReference type="ARBA" id="ARBA00022723"/>
    </source>
</evidence>
<accession>A0A9P8CF84</accession>
<dbReference type="Gene3D" id="2.60.40.2970">
    <property type="match status" value="1"/>
</dbReference>
<proteinExistence type="inferred from homology"/>
<keyword evidence="6" id="KW-0645">Protease</keyword>
<evidence type="ECO:0000256" key="4">
    <source>
        <dbReference type="ARBA" id="ARBA00012431"/>
    </source>
</evidence>
<dbReference type="PANTHER" id="PTHR37016">
    <property type="match status" value="1"/>
</dbReference>